<dbReference type="Pfam" id="PF00534">
    <property type="entry name" value="Glycos_transf_1"/>
    <property type="match status" value="1"/>
</dbReference>
<feature type="domain" description="Glycosyl transferase family 1" evidence="1">
    <location>
        <begin position="198"/>
        <end position="345"/>
    </location>
</feature>
<reference evidence="2 3" key="1">
    <citation type="journal article" date="2016" name="Nat. Commun.">
        <title>Thousands of microbial genomes shed light on interconnected biogeochemical processes in an aquifer system.</title>
        <authorList>
            <person name="Anantharaman K."/>
            <person name="Brown C.T."/>
            <person name="Hug L.A."/>
            <person name="Sharon I."/>
            <person name="Castelle C.J."/>
            <person name="Probst A.J."/>
            <person name="Thomas B.C."/>
            <person name="Singh A."/>
            <person name="Wilkins M.J."/>
            <person name="Karaoz U."/>
            <person name="Brodie E.L."/>
            <person name="Williams K.H."/>
            <person name="Hubbard S.S."/>
            <person name="Banfield J.F."/>
        </authorList>
    </citation>
    <scope>NUCLEOTIDE SEQUENCE [LARGE SCALE GENOMIC DNA]</scope>
</reference>
<dbReference type="Gene3D" id="3.40.50.2000">
    <property type="entry name" value="Glycogen Phosphorylase B"/>
    <property type="match status" value="2"/>
</dbReference>
<dbReference type="GO" id="GO:0016757">
    <property type="term" value="F:glycosyltransferase activity"/>
    <property type="evidence" value="ECO:0007669"/>
    <property type="project" value="InterPro"/>
</dbReference>
<sequence>MKLLMITGLGSAKDLASGKKGAFYNTLEEFSKYWTRIDIISPKIAISDKQQATSLFGNVYIHTSPWPLVFHPFWFLKKGTELYKEQKFDLMTVQDYPPFYNGIGARLLWQKIRVPYMLEFHHIPGYPKAANSKEKIYANLFVWKLYWNLFGLKAKAVRVVNQKQTPEFLVKAGVPKDKIIYIPSIYIDSEVFKPMDLEKKYDLIFVGRLEKNKGIELFLEIVKKTGLRAIIVGKGSLFEDIKFKIENWKLKITVHGWAKDSQEVAKLLNQSKVMVMSSYNEGGPRVVLEAMACGLPVLATNVGLMPDFAKKNVVKIIDWNVEDIAKKTKELLENEEERKRLSTAGLEIAKQFEKKEMIKNYADELKTLSIFDII</sequence>
<evidence type="ECO:0000313" key="3">
    <source>
        <dbReference type="Proteomes" id="UP000176834"/>
    </source>
</evidence>
<dbReference type="PANTHER" id="PTHR45947:SF15">
    <property type="entry name" value="TEICHURONIC ACID BIOSYNTHESIS GLYCOSYLTRANSFERASE TUAC-RELATED"/>
    <property type="match status" value="1"/>
</dbReference>
<dbReference type="SUPFAM" id="SSF53756">
    <property type="entry name" value="UDP-Glycosyltransferase/glycogen phosphorylase"/>
    <property type="match status" value="1"/>
</dbReference>
<gene>
    <name evidence="2" type="ORF">A3B86_00295</name>
</gene>
<dbReference type="EMBL" id="MGJN01000018">
    <property type="protein sequence ID" value="OGN06620.1"/>
    <property type="molecule type" value="Genomic_DNA"/>
</dbReference>
<dbReference type="PANTHER" id="PTHR45947">
    <property type="entry name" value="SULFOQUINOVOSYL TRANSFERASE SQD2"/>
    <property type="match status" value="1"/>
</dbReference>
<evidence type="ECO:0000313" key="2">
    <source>
        <dbReference type="EMBL" id="OGN06620.1"/>
    </source>
</evidence>
<protein>
    <recommendedName>
        <fullName evidence="1">Glycosyl transferase family 1 domain-containing protein</fullName>
    </recommendedName>
</protein>
<evidence type="ECO:0000259" key="1">
    <source>
        <dbReference type="Pfam" id="PF00534"/>
    </source>
</evidence>
<dbReference type="CDD" id="cd03801">
    <property type="entry name" value="GT4_PimA-like"/>
    <property type="match status" value="1"/>
</dbReference>
<comment type="caution">
    <text evidence="2">The sequence shown here is derived from an EMBL/GenBank/DDBJ whole genome shotgun (WGS) entry which is preliminary data.</text>
</comment>
<accession>A0A1F8F207</accession>
<dbReference type="InterPro" id="IPR050194">
    <property type="entry name" value="Glycosyltransferase_grp1"/>
</dbReference>
<dbReference type="InterPro" id="IPR001296">
    <property type="entry name" value="Glyco_trans_1"/>
</dbReference>
<dbReference type="Proteomes" id="UP000176834">
    <property type="component" value="Unassembled WGS sequence"/>
</dbReference>
<name>A0A1F8F207_9BACT</name>
<organism evidence="2 3">
    <name type="scientific">Candidatus Yanofskybacteria bacterium RIFCSPHIGHO2_02_FULL_38_22b</name>
    <dbReference type="NCBI Taxonomy" id="1802673"/>
    <lineage>
        <taxon>Bacteria</taxon>
        <taxon>Candidatus Yanofskyibacteriota</taxon>
    </lineage>
</organism>
<proteinExistence type="predicted"/>
<dbReference type="AlphaFoldDB" id="A0A1F8F207"/>